<organism evidence="2 3">
    <name type="scientific">Tetrabaena socialis</name>
    <dbReference type="NCBI Taxonomy" id="47790"/>
    <lineage>
        <taxon>Eukaryota</taxon>
        <taxon>Viridiplantae</taxon>
        <taxon>Chlorophyta</taxon>
        <taxon>core chlorophytes</taxon>
        <taxon>Chlorophyceae</taxon>
        <taxon>CS clade</taxon>
        <taxon>Chlamydomonadales</taxon>
        <taxon>Tetrabaenaceae</taxon>
        <taxon>Tetrabaena</taxon>
    </lineage>
</organism>
<gene>
    <name evidence="2" type="ORF">TSOC_014913</name>
</gene>
<reference evidence="2 3" key="1">
    <citation type="journal article" date="2017" name="Mol. Biol. Evol.">
        <title>The 4-celled Tetrabaena socialis nuclear genome reveals the essential components for genetic control of cell number at the origin of multicellularity in the volvocine lineage.</title>
        <authorList>
            <person name="Featherston J."/>
            <person name="Arakaki Y."/>
            <person name="Hanschen E.R."/>
            <person name="Ferris P.J."/>
            <person name="Michod R.E."/>
            <person name="Olson B.J.S.C."/>
            <person name="Nozaki H."/>
            <person name="Durand P.M."/>
        </authorList>
    </citation>
    <scope>NUCLEOTIDE SEQUENCE [LARGE SCALE GENOMIC DNA]</scope>
    <source>
        <strain evidence="2 3">NIES-571</strain>
    </source>
</reference>
<evidence type="ECO:0000313" key="3">
    <source>
        <dbReference type="Proteomes" id="UP000236333"/>
    </source>
</evidence>
<comment type="caution">
    <text evidence="2">The sequence shown here is derived from an EMBL/GenBank/DDBJ whole genome shotgun (WGS) entry which is preliminary data.</text>
</comment>
<name>A0A2J7ZGB4_9CHLO</name>
<dbReference type="EMBL" id="PGGS01003302">
    <property type="protein sequence ID" value="PNG99311.1"/>
    <property type="molecule type" value="Genomic_DNA"/>
</dbReference>
<dbReference type="AlphaFoldDB" id="A0A2J7ZGB4"/>
<feature type="region of interest" description="Disordered" evidence="1">
    <location>
        <begin position="131"/>
        <end position="154"/>
    </location>
</feature>
<protein>
    <submittedName>
        <fullName evidence="2">Uncharacterized protein</fullName>
    </submittedName>
</protein>
<dbReference type="Proteomes" id="UP000236333">
    <property type="component" value="Unassembled WGS sequence"/>
</dbReference>
<dbReference type="OrthoDB" id="539768at2759"/>
<sequence length="154" mass="16698">MFPSSLNCIAFTLYNGSRLATTLVSHAKALGFRGEVRHISVSRSDFKLLLSAAAGESSGQPLASFARWMTEQVPVYRHVAEAEVGAACVVVTSKLSNPRTSDRDLLDLYRLGKLSVRVTSGLQLELERAAKAAEEEERSSRHSLGKESSSSAQE</sequence>
<proteinExistence type="predicted"/>
<keyword evidence="3" id="KW-1185">Reference proteome</keyword>
<evidence type="ECO:0000313" key="2">
    <source>
        <dbReference type="EMBL" id="PNG99311.1"/>
    </source>
</evidence>
<evidence type="ECO:0000256" key="1">
    <source>
        <dbReference type="SAM" id="MobiDB-lite"/>
    </source>
</evidence>
<accession>A0A2J7ZGB4</accession>